<reference evidence="1 2" key="1">
    <citation type="journal article" date="2018" name="Int. J. Syst. Evol. Microbiol.">
        <title>Micromonospora globbae sp. nov., an endophytic actinomycete isolated from roots of Globba winitii C. H. Wright.</title>
        <authorList>
            <person name="Kuncharoen N."/>
            <person name="Pittayakhajonwut P."/>
            <person name="Tanasupawat S."/>
        </authorList>
    </citation>
    <scope>NUCLEOTIDE SEQUENCE [LARGE SCALE GENOMIC DNA]</scope>
    <source>
        <strain evidence="1 2">WPS1-2</strain>
    </source>
</reference>
<proteinExistence type="predicted"/>
<organism evidence="1 2">
    <name type="scientific">Micromonospora globbae</name>
    <dbReference type="NCBI Taxonomy" id="1894969"/>
    <lineage>
        <taxon>Bacteria</taxon>
        <taxon>Bacillati</taxon>
        <taxon>Actinomycetota</taxon>
        <taxon>Actinomycetes</taxon>
        <taxon>Micromonosporales</taxon>
        <taxon>Micromonosporaceae</taxon>
        <taxon>Micromonospora</taxon>
    </lineage>
</organism>
<gene>
    <name evidence="1" type="ORF">D7I43_22565</name>
</gene>
<dbReference type="AlphaFoldDB" id="A0A420EX20"/>
<name>A0A420EX20_9ACTN</name>
<evidence type="ECO:0000313" key="2">
    <source>
        <dbReference type="Proteomes" id="UP000285744"/>
    </source>
</evidence>
<protein>
    <submittedName>
        <fullName evidence="1">Uncharacterized protein</fullName>
    </submittedName>
</protein>
<dbReference type="Proteomes" id="UP000285744">
    <property type="component" value="Unassembled WGS sequence"/>
</dbReference>
<evidence type="ECO:0000313" key="1">
    <source>
        <dbReference type="EMBL" id="RKF25240.1"/>
    </source>
</evidence>
<dbReference type="EMBL" id="RAQQ01000017">
    <property type="protein sequence ID" value="RKF25240.1"/>
    <property type="molecule type" value="Genomic_DNA"/>
</dbReference>
<sequence>MADEVRYALDDEGTPDDVEVIWRETLNAPEAVAKRAATVAARRAGKVAAQAAAEEAARRFLLALPPGRHPMPEVWRAYDAAADAKARVGKHRLFALGRELFGDPVTVRGVRLWNVPAAPSTVLAELLARTEEMTETTKEMRAA</sequence>
<accession>A0A420EX20</accession>
<comment type="caution">
    <text evidence="1">The sequence shown here is derived from an EMBL/GenBank/DDBJ whole genome shotgun (WGS) entry which is preliminary data.</text>
</comment>